<evidence type="ECO:0000256" key="3">
    <source>
        <dbReference type="ARBA" id="ARBA00022692"/>
    </source>
</evidence>
<comment type="similarity">
    <text evidence="2">Belongs to the NEMP family.</text>
</comment>
<comment type="subcellular location">
    <subcellularLocation>
        <location evidence="1">Nucleus inner membrane</location>
        <topology evidence="1">Multi-pass membrane protein</topology>
        <orientation evidence="1">Nucleoplasmic side</orientation>
    </subcellularLocation>
</comment>
<name>A0AA38G772_TAXCH</name>
<evidence type="ECO:0000256" key="1">
    <source>
        <dbReference type="ARBA" id="ARBA00004575"/>
    </source>
</evidence>
<evidence type="ECO:0000256" key="4">
    <source>
        <dbReference type="ARBA" id="ARBA00022729"/>
    </source>
</evidence>
<evidence type="ECO:0000256" key="2">
    <source>
        <dbReference type="ARBA" id="ARBA00005748"/>
    </source>
</evidence>
<feature type="transmembrane region" description="Helical" evidence="8">
    <location>
        <begin position="57"/>
        <end position="75"/>
    </location>
</feature>
<keyword evidence="5 8" id="KW-1133">Transmembrane helix</keyword>
<evidence type="ECO:0000256" key="5">
    <source>
        <dbReference type="ARBA" id="ARBA00022989"/>
    </source>
</evidence>
<dbReference type="Proteomes" id="UP000824469">
    <property type="component" value="Unassembled WGS sequence"/>
</dbReference>
<sequence>NASLGLGQCKQHEWKALEKGLWTGIMSPYETKFIDIRMPDTLFGSLTISVEEEFQQYRVVFLGLALVMLFLAPIVSKWVPFYYSSAMAFGVIVVILVILFQLGRNASDIKDKDGYSSHMAIVLILSHSDVRVGLGSVILHYLSGLAHSILQELGFGEELFNPVAGFLLLCIVLTGAGLGYWGVRKLVLSEDGSVDRGTALFVAFAIRIVAAAMIFESSYDLLLPLPLLIVGAFITFWTYILDYFLRMQPAVWHSRQRDPLSRSKKHSSRWAKNSYLNNPRAQFLSRLPMEDADLLKFQDTASKWSPYSPRMAGSSLAALKSTPSPVSYMPGSSLAALMKTPSPMSRMAGSSMVSRRNTPPSYHEVDEHEYYSTFHTTPERKHFSKEEWEEFTKDSTRKAVRELVSTPEFTEWALDNADRITIGPADSREDVYYSDNDSKDGIGEEHSSGGGGWFWPNFDIKKNPKSLNVLGLHHIPQLEEYWVNYANDLEVRERDYMRMTMEEMETFRFYWLTGGVQEYGSELFDPEYEELNSYPLPTPSWSDHEIGHIKEQTKVVIQRSKE</sequence>
<accession>A0AA38G772</accession>
<dbReference type="OMA" id="CTRVHIR"/>
<feature type="non-terminal residue" evidence="9">
    <location>
        <position position="562"/>
    </location>
</feature>
<dbReference type="EMBL" id="JAHRHJ020000004">
    <property type="protein sequence ID" value="KAH9318219.1"/>
    <property type="molecule type" value="Genomic_DNA"/>
</dbReference>
<keyword evidence="3 8" id="KW-0812">Transmembrane</keyword>
<reference evidence="9 10" key="1">
    <citation type="journal article" date="2021" name="Nat. Plants">
        <title>The Taxus genome provides insights into paclitaxel biosynthesis.</title>
        <authorList>
            <person name="Xiong X."/>
            <person name="Gou J."/>
            <person name="Liao Q."/>
            <person name="Li Y."/>
            <person name="Zhou Q."/>
            <person name="Bi G."/>
            <person name="Li C."/>
            <person name="Du R."/>
            <person name="Wang X."/>
            <person name="Sun T."/>
            <person name="Guo L."/>
            <person name="Liang H."/>
            <person name="Lu P."/>
            <person name="Wu Y."/>
            <person name="Zhang Z."/>
            <person name="Ro D.K."/>
            <person name="Shang Y."/>
            <person name="Huang S."/>
            <person name="Yan J."/>
        </authorList>
    </citation>
    <scope>NUCLEOTIDE SEQUENCE [LARGE SCALE GENOMIC DNA]</scope>
    <source>
        <strain evidence="9">Ta-2019</strain>
    </source>
</reference>
<evidence type="ECO:0000256" key="8">
    <source>
        <dbReference type="SAM" id="Phobius"/>
    </source>
</evidence>
<evidence type="ECO:0000256" key="6">
    <source>
        <dbReference type="ARBA" id="ARBA00023136"/>
    </source>
</evidence>
<feature type="transmembrane region" description="Helical" evidence="8">
    <location>
        <begin position="195"/>
        <end position="215"/>
    </location>
</feature>
<dbReference type="GO" id="GO:0005637">
    <property type="term" value="C:nuclear inner membrane"/>
    <property type="evidence" value="ECO:0007669"/>
    <property type="project" value="UniProtKB-SubCell"/>
</dbReference>
<feature type="transmembrane region" description="Helical" evidence="8">
    <location>
        <begin position="221"/>
        <end position="245"/>
    </location>
</feature>
<protein>
    <submittedName>
        <fullName evidence="9">Uncharacterized protein</fullName>
    </submittedName>
</protein>
<dbReference type="AlphaFoldDB" id="A0AA38G772"/>
<keyword evidence="6 8" id="KW-0472">Membrane</keyword>
<evidence type="ECO:0000256" key="7">
    <source>
        <dbReference type="ARBA" id="ARBA00023242"/>
    </source>
</evidence>
<dbReference type="PANTHER" id="PTHR31587:SF4">
    <property type="entry name" value="TRANSMEMBRANE PROTEIN (DUF2215)"/>
    <property type="match status" value="1"/>
</dbReference>
<proteinExistence type="inferred from homology"/>
<evidence type="ECO:0000313" key="10">
    <source>
        <dbReference type="Proteomes" id="UP000824469"/>
    </source>
</evidence>
<evidence type="ECO:0000313" key="9">
    <source>
        <dbReference type="EMBL" id="KAH9318219.1"/>
    </source>
</evidence>
<keyword evidence="7" id="KW-0539">Nucleus</keyword>
<dbReference type="InterPro" id="IPR019358">
    <property type="entry name" value="NEMP_fam"/>
</dbReference>
<keyword evidence="10" id="KW-1185">Reference proteome</keyword>
<keyword evidence="4" id="KW-0732">Signal</keyword>
<feature type="transmembrane region" description="Helical" evidence="8">
    <location>
        <begin position="81"/>
        <end position="100"/>
    </location>
</feature>
<feature type="transmembrane region" description="Helical" evidence="8">
    <location>
        <begin position="163"/>
        <end position="183"/>
    </location>
</feature>
<dbReference type="PANTHER" id="PTHR31587">
    <property type="entry name" value="TRANSMEMBRANE PROTEIN (DUF2215)"/>
    <property type="match status" value="1"/>
</dbReference>
<comment type="caution">
    <text evidence="9">The sequence shown here is derived from an EMBL/GenBank/DDBJ whole genome shotgun (WGS) entry which is preliminary data.</text>
</comment>
<organism evidence="9 10">
    <name type="scientific">Taxus chinensis</name>
    <name type="common">Chinese yew</name>
    <name type="synonym">Taxus wallichiana var. chinensis</name>
    <dbReference type="NCBI Taxonomy" id="29808"/>
    <lineage>
        <taxon>Eukaryota</taxon>
        <taxon>Viridiplantae</taxon>
        <taxon>Streptophyta</taxon>
        <taxon>Embryophyta</taxon>
        <taxon>Tracheophyta</taxon>
        <taxon>Spermatophyta</taxon>
        <taxon>Pinopsida</taxon>
        <taxon>Pinidae</taxon>
        <taxon>Conifers II</taxon>
        <taxon>Cupressales</taxon>
        <taxon>Taxaceae</taxon>
        <taxon>Taxus</taxon>
    </lineage>
</organism>
<gene>
    <name evidence="9" type="ORF">KI387_019988</name>
</gene>
<dbReference type="Pfam" id="PF10225">
    <property type="entry name" value="NEMP"/>
    <property type="match status" value="1"/>
</dbReference>